<keyword evidence="2" id="KW-1185">Reference proteome</keyword>
<comment type="caution">
    <text evidence="1">The sequence shown here is derived from an EMBL/GenBank/DDBJ whole genome shotgun (WGS) entry which is preliminary data.</text>
</comment>
<dbReference type="AlphaFoldDB" id="A0A448XPV3"/>
<dbReference type="OrthoDB" id="6280998at2759"/>
<proteinExistence type="predicted"/>
<evidence type="ECO:0000313" key="2">
    <source>
        <dbReference type="Proteomes" id="UP000784294"/>
    </source>
</evidence>
<evidence type="ECO:0000313" key="1">
    <source>
        <dbReference type="EMBL" id="VEL42003.1"/>
    </source>
</evidence>
<accession>A0A448XPV3</accession>
<dbReference type="Proteomes" id="UP000784294">
    <property type="component" value="Unassembled WGS sequence"/>
</dbReference>
<name>A0A448XPV3_9PLAT</name>
<protein>
    <submittedName>
        <fullName evidence="1">Uncharacterized protein</fullName>
    </submittedName>
</protein>
<gene>
    <name evidence="1" type="ORF">PXEA_LOCUS35443</name>
</gene>
<sequence length="96" mass="10919">MLIETLDRLVVITSLLKEFVYRGGLIYLLTFLVTASSLEIRQSVIQLLARCLADKQVGRRIQALLGQFLPGIFQETLRDTPDIFLQLFDCELIPPP</sequence>
<reference evidence="1" key="1">
    <citation type="submission" date="2018-11" db="EMBL/GenBank/DDBJ databases">
        <authorList>
            <consortium name="Pathogen Informatics"/>
        </authorList>
    </citation>
    <scope>NUCLEOTIDE SEQUENCE</scope>
</reference>
<dbReference type="EMBL" id="CAAALY010272048">
    <property type="protein sequence ID" value="VEL42003.1"/>
    <property type="molecule type" value="Genomic_DNA"/>
</dbReference>
<organism evidence="1 2">
    <name type="scientific">Protopolystoma xenopodis</name>
    <dbReference type="NCBI Taxonomy" id="117903"/>
    <lineage>
        <taxon>Eukaryota</taxon>
        <taxon>Metazoa</taxon>
        <taxon>Spiralia</taxon>
        <taxon>Lophotrochozoa</taxon>
        <taxon>Platyhelminthes</taxon>
        <taxon>Monogenea</taxon>
        <taxon>Polyopisthocotylea</taxon>
        <taxon>Polystomatidea</taxon>
        <taxon>Polystomatidae</taxon>
        <taxon>Protopolystoma</taxon>
    </lineage>
</organism>